<evidence type="ECO:0000313" key="2">
    <source>
        <dbReference type="Proteomes" id="UP000215914"/>
    </source>
</evidence>
<dbReference type="Proteomes" id="UP000215914">
    <property type="component" value="Unassembled WGS sequence"/>
</dbReference>
<accession>A0A9K3HDW6</accession>
<name>A0A9K3HDW6_HELAN</name>
<sequence>MIDPCCVYPNYAYFCQLLDCRRIQDDRLFQIPDLSFDQPWCEEWI</sequence>
<reference evidence="1" key="1">
    <citation type="journal article" date="2017" name="Nature">
        <title>The sunflower genome provides insights into oil metabolism, flowering and Asterid evolution.</title>
        <authorList>
            <person name="Badouin H."/>
            <person name="Gouzy J."/>
            <person name="Grassa C.J."/>
            <person name="Murat F."/>
            <person name="Staton S.E."/>
            <person name="Cottret L."/>
            <person name="Lelandais-Briere C."/>
            <person name="Owens G.L."/>
            <person name="Carrere S."/>
            <person name="Mayjonade B."/>
            <person name="Legrand L."/>
            <person name="Gill N."/>
            <person name="Kane N.C."/>
            <person name="Bowers J.E."/>
            <person name="Hubner S."/>
            <person name="Bellec A."/>
            <person name="Berard A."/>
            <person name="Berges H."/>
            <person name="Blanchet N."/>
            <person name="Boniface M.C."/>
            <person name="Brunel D."/>
            <person name="Catrice O."/>
            <person name="Chaidir N."/>
            <person name="Claudel C."/>
            <person name="Donnadieu C."/>
            <person name="Faraut T."/>
            <person name="Fievet G."/>
            <person name="Helmstetter N."/>
            <person name="King M."/>
            <person name="Knapp S.J."/>
            <person name="Lai Z."/>
            <person name="Le Paslier M.C."/>
            <person name="Lippi Y."/>
            <person name="Lorenzon L."/>
            <person name="Mandel J.R."/>
            <person name="Marage G."/>
            <person name="Marchand G."/>
            <person name="Marquand E."/>
            <person name="Bret-Mestries E."/>
            <person name="Morien E."/>
            <person name="Nambeesan S."/>
            <person name="Nguyen T."/>
            <person name="Pegot-Espagnet P."/>
            <person name="Pouilly N."/>
            <person name="Raftis F."/>
            <person name="Sallet E."/>
            <person name="Schiex T."/>
            <person name="Thomas J."/>
            <person name="Vandecasteele C."/>
            <person name="Vares D."/>
            <person name="Vear F."/>
            <person name="Vautrin S."/>
            <person name="Crespi M."/>
            <person name="Mangin B."/>
            <person name="Burke J.M."/>
            <person name="Salse J."/>
            <person name="Munos S."/>
            <person name="Vincourt P."/>
            <person name="Rieseberg L.H."/>
            <person name="Langlade N.B."/>
        </authorList>
    </citation>
    <scope>NUCLEOTIDE SEQUENCE</scope>
    <source>
        <tissue evidence="1">Leaves</tissue>
    </source>
</reference>
<protein>
    <submittedName>
        <fullName evidence="1">Uncharacterized protein</fullName>
    </submittedName>
</protein>
<gene>
    <name evidence="1" type="ORF">HanXRQr2_Chr13g0611891</name>
</gene>
<organism evidence="1 2">
    <name type="scientific">Helianthus annuus</name>
    <name type="common">Common sunflower</name>
    <dbReference type="NCBI Taxonomy" id="4232"/>
    <lineage>
        <taxon>Eukaryota</taxon>
        <taxon>Viridiplantae</taxon>
        <taxon>Streptophyta</taxon>
        <taxon>Embryophyta</taxon>
        <taxon>Tracheophyta</taxon>
        <taxon>Spermatophyta</taxon>
        <taxon>Magnoliopsida</taxon>
        <taxon>eudicotyledons</taxon>
        <taxon>Gunneridae</taxon>
        <taxon>Pentapetalae</taxon>
        <taxon>asterids</taxon>
        <taxon>campanulids</taxon>
        <taxon>Asterales</taxon>
        <taxon>Asteraceae</taxon>
        <taxon>Asteroideae</taxon>
        <taxon>Heliantheae alliance</taxon>
        <taxon>Heliantheae</taxon>
        <taxon>Helianthus</taxon>
    </lineage>
</organism>
<evidence type="ECO:0000313" key="1">
    <source>
        <dbReference type="EMBL" id="KAF5775423.1"/>
    </source>
</evidence>
<comment type="caution">
    <text evidence="1">The sequence shown here is derived from an EMBL/GenBank/DDBJ whole genome shotgun (WGS) entry which is preliminary data.</text>
</comment>
<dbReference type="Gramene" id="mRNA:HanXRQr2_Chr13g0611891">
    <property type="protein sequence ID" value="mRNA:HanXRQr2_Chr13g0611891"/>
    <property type="gene ID" value="HanXRQr2_Chr13g0611891"/>
</dbReference>
<reference evidence="1" key="2">
    <citation type="submission" date="2020-06" db="EMBL/GenBank/DDBJ databases">
        <title>Helianthus annuus Genome sequencing and assembly Release 2.</title>
        <authorList>
            <person name="Gouzy J."/>
            <person name="Langlade N."/>
            <person name="Munos S."/>
        </authorList>
    </citation>
    <scope>NUCLEOTIDE SEQUENCE</scope>
    <source>
        <tissue evidence="1">Leaves</tissue>
    </source>
</reference>
<keyword evidence="2" id="KW-1185">Reference proteome</keyword>
<dbReference type="EMBL" id="MNCJ02000328">
    <property type="protein sequence ID" value="KAF5775423.1"/>
    <property type="molecule type" value="Genomic_DNA"/>
</dbReference>
<proteinExistence type="predicted"/>
<dbReference type="AlphaFoldDB" id="A0A9K3HDW6"/>